<dbReference type="SUPFAM" id="SSF81321">
    <property type="entry name" value="Family A G protein-coupled receptor-like"/>
    <property type="match status" value="1"/>
</dbReference>
<evidence type="ECO:0000256" key="5">
    <source>
        <dbReference type="SAM" id="Phobius"/>
    </source>
</evidence>
<dbReference type="CDD" id="cd00637">
    <property type="entry name" value="7tm_classA_rhodopsin-like"/>
    <property type="match status" value="1"/>
</dbReference>
<evidence type="ECO:0000313" key="7">
    <source>
        <dbReference type="Proteomes" id="UP000827092"/>
    </source>
</evidence>
<gene>
    <name evidence="6" type="ORF">JTE90_009511</name>
</gene>
<dbReference type="Gene3D" id="1.20.1070.10">
    <property type="entry name" value="Rhodopsin 7-helix transmembrane proteins"/>
    <property type="match status" value="1"/>
</dbReference>
<evidence type="ECO:0000256" key="3">
    <source>
        <dbReference type="ARBA" id="ARBA00022989"/>
    </source>
</evidence>
<evidence type="ECO:0000256" key="4">
    <source>
        <dbReference type="ARBA" id="ARBA00023136"/>
    </source>
</evidence>
<keyword evidence="2 5" id="KW-0812">Transmembrane</keyword>
<evidence type="ECO:0000256" key="1">
    <source>
        <dbReference type="ARBA" id="ARBA00004370"/>
    </source>
</evidence>
<sequence>MHSSTTCSSSANVAFISVDRSITVAYPLQHQSIVTDKAMFGFMGWMFLEGSTIGTILRLLKCERYFISVCNFLIINTAKRSGKTNNQPMFVRRQSDSHMKKTMKSMFVVVATYYICFTPTAN</sequence>
<evidence type="ECO:0000256" key="2">
    <source>
        <dbReference type="ARBA" id="ARBA00022692"/>
    </source>
</evidence>
<proteinExistence type="predicted"/>
<organism evidence="6 7">
    <name type="scientific">Oedothorax gibbosus</name>
    <dbReference type="NCBI Taxonomy" id="931172"/>
    <lineage>
        <taxon>Eukaryota</taxon>
        <taxon>Metazoa</taxon>
        <taxon>Ecdysozoa</taxon>
        <taxon>Arthropoda</taxon>
        <taxon>Chelicerata</taxon>
        <taxon>Arachnida</taxon>
        <taxon>Araneae</taxon>
        <taxon>Araneomorphae</taxon>
        <taxon>Entelegynae</taxon>
        <taxon>Araneoidea</taxon>
        <taxon>Linyphiidae</taxon>
        <taxon>Erigoninae</taxon>
        <taxon>Oedothorax</taxon>
    </lineage>
</organism>
<name>A0AAV6UTB4_9ARAC</name>
<comment type="caution">
    <text evidence="6">The sequence shown here is derived from an EMBL/GenBank/DDBJ whole genome shotgun (WGS) entry which is preliminary data.</text>
</comment>
<dbReference type="GO" id="GO:0016020">
    <property type="term" value="C:membrane"/>
    <property type="evidence" value="ECO:0007669"/>
    <property type="project" value="UniProtKB-SubCell"/>
</dbReference>
<keyword evidence="3 5" id="KW-1133">Transmembrane helix</keyword>
<protein>
    <recommendedName>
        <fullName evidence="8">7TM GPCR serpentine receptor class x (Srx) domain-containing protein</fullName>
    </recommendedName>
</protein>
<keyword evidence="7" id="KW-1185">Reference proteome</keyword>
<dbReference type="EMBL" id="JAFNEN010000272">
    <property type="protein sequence ID" value="KAG8187439.1"/>
    <property type="molecule type" value="Genomic_DNA"/>
</dbReference>
<dbReference type="PROSITE" id="PS00237">
    <property type="entry name" value="G_PROTEIN_RECEP_F1_1"/>
    <property type="match status" value="1"/>
</dbReference>
<reference evidence="6 7" key="1">
    <citation type="journal article" date="2022" name="Nat. Ecol. Evol.">
        <title>A masculinizing supergene underlies an exaggerated male reproductive morph in a spider.</title>
        <authorList>
            <person name="Hendrickx F."/>
            <person name="De Corte Z."/>
            <person name="Sonet G."/>
            <person name="Van Belleghem S.M."/>
            <person name="Kostlbacher S."/>
            <person name="Vangestel C."/>
        </authorList>
    </citation>
    <scope>NUCLEOTIDE SEQUENCE [LARGE SCALE GENOMIC DNA]</scope>
    <source>
        <strain evidence="6">W744_W776</strain>
    </source>
</reference>
<evidence type="ECO:0000313" key="6">
    <source>
        <dbReference type="EMBL" id="KAG8187439.1"/>
    </source>
</evidence>
<dbReference type="GO" id="GO:0004930">
    <property type="term" value="F:G protein-coupled receptor activity"/>
    <property type="evidence" value="ECO:0007669"/>
    <property type="project" value="InterPro"/>
</dbReference>
<dbReference type="Proteomes" id="UP000827092">
    <property type="component" value="Unassembled WGS sequence"/>
</dbReference>
<accession>A0AAV6UTB4</accession>
<keyword evidence="4 5" id="KW-0472">Membrane</keyword>
<dbReference type="AlphaFoldDB" id="A0AAV6UTB4"/>
<evidence type="ECO:0008006" key="8">
    <source>
        <dbReference type="Google" id="ProtNLM"/>
    </source>
</evidence>
<comment type="subcellular location">
    <subcellularLocation>
        <location evidence="1">Membrane</location>
    </subcellularLocation>
</comment>
<dbReference type="InterPro" id="IPR000276">
    <property type="entry name" value="GPCR_Rhodpsn"/>
</dbReference>
<feature type="transmembrane region" description="Helical" evidence="5">
    <location>
        <begin position="38"/>
        <end position="60"/>
    </location>
</feature>